<evidence type="ECO:0000313" key="8">
    <source>
        <dbReference type="EMBL" id="PVD30070.1"/>
    </source>
</evidence>
<feature type="domain" description="PKD" evidence="7">
    <location>
        <begin position="501"/>
        <end position="594"/>
    </location>
</feature>
<dbReference type="Proteomes" id="UP000245119">
    <property type="component" value="Linkage Group LG5"/>
</dbReference>
<comment type="similarity">
    <text evidence="2">Belongs to the VPS10-related sortilin family. SORCS subfamily.</text>
</comment>
<dbReference type="Gene3D" id="3.30.60.270">
    <property type="match status" value="1"/>
</dbReference>
<dbReference type="Gene3D" id="2.60.40.10">
    <property type="entry name" value="Immunoglobulins"/>
    <property type="match status" value="2"/>
</dbReference>
<feature type="domain" description="PKD" evidence="7">
    <location>
        <begin position="623"/>
        <end position="679"/>
    </location>
</feature>
<dbReference type="STRING" id="400727.A0A2T7P9I1"/>
<dbReference type="Pfam" id="PF15902">
    <property type="entry name" value="Sortilin-Vps10"/>
    <property type="match status" value="1"/>
</dbReference>
<evidence type="ECO:0000313" key="9">
    <source>
        <dbReference type="Proteomes" id="UP000245119"/>
    </source>
</evidence>
<keyword evidence="6" id="KW-1133">Transmembrane helix</keyword>
<evidence type="ECO:0000259" key="7">
    <source>
        <dbReference type="PROSITE" id="PS50093"/>
    </source>
</evidence>
<dbReference type="AlphaFoldDB" id="A0A2T7P9I1"/>
<keyword evidence="6" id="KW-0472">Membrane</keyword>
<dbReference type="InterPro" id="IPR031778">
    <property type="entry name" value="Sortilin_N"/>
</dbReference>
<dbReference type="GO" id="GO:0006892">
    <property type="term" value="P:post-Golgi vesicle-mediated transport"/>
    <property type="evidence" value="ECO:0007669"/>
    <property type="project" value="TreeGrafter"/>
</dbReference>
<comment type="caution">
    <text evidence="8">The sequence shown here is derived from an EMBL/GenBank/DDBJ whole genome shotgun (WGS) entry which is preliminary data.</text>
</comment>
<dbReference type="InterPro" id="IPR006581">
    <property type="entry name" value="VPS10"/>
</dbReference>
<feature type="transmembrane region" description="Helical" evidence="6">
    <location>
        <begin position="811"/>
        <end position="833"/>
    </location>
</feature>
<reference evidence="8 9" key="1">
    <citation type="submission" date="2018-04" db="EMBL/GenBank/DDBJ databases">
        <title>The genome of golden apple snail Pomacea canaliculata provides insight into stress tolerance and invasive adaptation.</title>
        <authorList>
            <person name="Liu C."/>
            <person name="Liu B."/>
            <person name="Ren Y."/>
            <person name="Zhang Y."/>
            <person name="Wang H."/>
            <person name="Li S."/>
            <person name="Jiang F."/>
            <person name="Yin L."/>
            <person name="Zhang G."/>
            <person name="Qian W."/>
            <person name="Fan W."/>
        </authorList>
    </citation>
    <scope>NUCLEOTIDE SEQUENCE [LARGE SCALE GENOMIC DNA]</scope>
    <source>
        <strain evidence="8">SZHN2017</strain>
        <tissue evidence="8">Muscle</tissue>
    </source>
</reference>
<dbReference type="InterPro" id="IPR022409">
    <property type="entry name" value="PKD/Chitinase_dom"/>
</dbReference>
<dbReference type="Pfam" id="PF00801">
    <property type="entry name" value="PKD"/>
    <property type="match status" value="2"/>
</dbReference>
<feature type="compositionally biased region" description="Basic and acidic residues" evidence="5">
    <location>
        <begin position="864"/>
        <end position="880"/>
    </location>
</feature>
<dbReference type="PANTHER" id="PTHR12106">
    <property type="entry name" value="SORTILIN RELATED"/>
    <property type="match status" value="1"/>
</dbReference>
<evidence type="ECO:0000256" key="6">
    <source>
        <dbReference type="SAM" id="Phobius"/>
    </source>
</evidence>
<sequence>MSDLVNLALKGSSYPSSHAHTTQASAFSPVAGEAEPPQLGFVRAVVTRVFLVRQWRGSRSLTGPLLQLTFCFGLQKSHADGSDNHMMVSYNRSTFKHALFPEEIKTRDFIVVDALEGQVFLAVSHSGVGSASLYLSDPTGRFYSLSLPNIHHRATADWFEVDLHQVEGLPATYLANQQLNTSLSESKKVRTYISADKGGSWSLLKPPDNAPCPKKDDCSLVLRLDMGNYNQDWILSHEEAPGLIIAHGQFSQYYDIDPKTLSVFTSKDGGWHWIMAPFKGIFRFNILDQGGILTAIIDRDYGITNNVHYSYDYGKTWPNETFSKDKLMVDGVINEPNINTLLVSIYGHRPRSSPWIMVQLNFSAVFSRKCIDSDYVHWTPSDHDNNTGEQCVLGLEMQYQRRKDDAVCFNGEDYKRPVQNVTCSCTLEDFECDFGYKNLLNKCIKEDWLDDSYLAMDCAFGNSVNKTRGYRKVGSDKCVGGIEKTPDFIPQNISCPLWAPYKLHLIPNITVAATNAPVSFHLTQARGSKANTSYQWNFGDGNMKKVVGFESASRQVHQFSTPGIYVVNVTGINSKGSSTSENVAIHVEKPIRELTLFSASEIKKGYLFTVIVATDVDHTSAFDSLHYVWRFGDEKEEENGRLTWEPQARHMYNSTGDYVITVFAANTVSTKSQQFNVKVYGNGSIVRLSFSENINKIFAYHNFSAVITYQFLDILRRGIAMVVGVDYNRLSIFLFSYNPLKVDLMVVPADPSDISVKQIVATIQDMVKNGTLVVNEPFFNALGSFVVVSAVDIEGDGGHNADSPKVPNYRAVYIALPVVILTALVTVLVLMYYRSRFRSMRHYSVLNQREDTDALLDDEDEPPLDLRSDGRNEHFSRDDSMLDLGTGSGGGDSAESC</sequence>
<dbReference type="SMART" id="SM00089">
    <property type="entry name" value="PKD"/>
    <property type="match status" value="2"/>
</dbReference>
<dbReference type="CDD" id="cd00146">
    <property type="entry name" value="PKD"/>
    <property type="match status" value="1"/>
</dbReference>
<evidence type="ECO:0000256" key="4">
    <source>
        <dbReference type="ARBA" id="ARBA00023180"/>
    </source>
</evidence>
<keyword evidence="3" id="KW-0677">Repeat</keyword>
<dbReference type="InterPro" id="IPR000601">
    <property type="entry name" value="PKD_dom"/>
</dbReference>
<dbReference type="EMBL" id="PZQS01000005">
    <property type="protein sequence ID" value="PVD30070.1"/>
    <property type="molecule type" value="Genomic_DNA"/>
</dbReference>
<evidence type="ECO:0000256" key="3">
    <source>
        <dbReference type="ARBA" id="ARBA00022737"/>
    </source>
</evidence>
<keyword evidence="6" id="KW-0812">Transmembrane</keyword>
<dbReference type="SUPFAM" id="SSF49299">
    <property type="entry name" value="PKD domain"/>
    <property type="match status" value="2"/>
</dbReference>
<dbReference type="InterPro" id="IPR031777">
    <property type="entry name" value="Sortilin_C"/>
</dbReference>
<feature type="compositionally biased region" description="Acidic residues" evidence="5">
    <location>
        <begin position="854"/>
        <end position="863"/>
    </location>
</feature>
<protein>
    <recommendedName>
        <fullName evidence="7">PKD domain-containing protein</fullName>
    </recommendedName>
</protein>
<feature type="region of interest" description="Disordered" evidence="5">
    <location>
        <begin position="854"/>
        <end position="897"/>
    </location>
</feature>
<dbReference type="PANTHER" id="PTHR12106:SF47">
    <property type="entry name" value="VPS10 DOMAIN-CONTAINING RECEPTOR SORCS3-LIKE"/>
    <property type="match status" value="1"/>
</dbReference>
<dbReference type="InterPro" id="IPR050310">
    <property type="entry name" value="VPS10-sortilin"/>
</dbReference>
<keyword evidence="4" id="KW-0325">Glycoprotein</keyword>
<dbReference type="GO" id="GO:0016020">
    <property type="term" value="C:membrane"/>
    <property type="evidence" value="ECO:0007669"/>
    <property type="project" value="UniProtKB-SubCell"/>
</dbReference>
<evidence type="ECO:0000256" key="1">
    <source>
        <dbReference type="ARBA" id="ARBA00004479"/>
    </source>
</evidence>
<dbReference type="InterPro" id="IPR035986">
    <property type="entry name" value="PKD_dom_sf"/>
</dbReference>
<evidence type="ECO:0000256" key="5">
    <source>
        <dbReference type="SAM" id="MobiDB-lite"/>
    </source>
</evidence>
<proteinExistence type="inferred from homology"/>
<feature type="compositionally biased region" description="Gly residues" evidence="5">
    <location>
        <begin position="886"/>
        <end position="897"/>
    </location>
</feature>
<comment type="subcellular location">
    <subcellularLocation>
        <location evidence="1">Membrane</location>
        <topology evidence="1">Single-pass type I membrane protein</topology>
    </subcellularLocation>
</comment>
<dbReference type="Pfam" id="PF15901">
    <property type="entry name" value="Sortilin_C"/>
    <property type="match status" value="1"/>
</dbReference>
<gene>
    <name evidence="8" type="ORF">C0Q70_09331</name>
</gene>
<evidence type="ECO:0000256" key="2">
    <source>
        <dbReference type="ARBA" id="ARBA00010818"/>
    </source>
</evidence>
<dbReference type="Gene3D" id="2.10.70.80">
    <property type="match status" value="1"/>
</dbReference>
<dbReference type="InterPro" id="IPR013783">
    <property type="entry name" value="Ig-like_fold"/>
</dbReference>
<dbReference type="GO" id="GO:0005794">
    <property type="term" value="C:Golgi apparatus"/>
    <property type="evidence" value="ECO:0007669"/>
    <property type="project" value="TreeGrafter"/>
</dbReference>
<dbReference type="SMART" id="SM00602">
    <property type="entry name" value="VPS10"/>
    <property type="match status" value="1"/>
</dbReference>
<dbReference type="PROSITE" id="PS50093">
    <property type="entry name" value="PKD"/>
    <property type="match status" value="2"/>
</dbReference>
<dbReference type="SUPFAM" id="SSF110296">
    <property type="entry name" value="Oligoxyloglucan reducing end-specific cellobiohydrolase"/>
    <property type="match status" value="1"/>
</dbReference>
<accession>A0A2T7P9I1</accession>
<name>A0A2T7P9I1_POMCA</name>
<dbReference type="OrthoDB" id="443634at2759"/>
<organism evidence="8 9">
    <name type="scientific">Pomacea canaliculata</name>
    <name type="common">Golden apple snail</name>
    <dbReference type="NCBI Taxonomy" id="400727"/>
    <lineage>
        <taxon>Eukaryota</taxon>
        <taxon>Metazoa</taxon>
        <taxon>Spiralia</taxon>
        <taxon>Lophotrochozoa</taxon>
        <taxon>Mollusca</taxon>
        <taxon>Gastropoda</taxon>
        <taxon>Caenogastropoda</taxon>
        <taxon>Architaenioglossa</taxon>
        <taxon>Ampullarioidea</taxon>
        <taxon>Ampullariidae</taxon>
        <taxon>Pomacea</taxon>
    </lineage>
</organism>
<keyword evidence="9" id="KW-1185">Reference proteome</keyword>